<dbReference type="Gene3D" id="3.10.180.10">
    <property type="entry name" value="2,3-Dihydroxybiphenyl 1,2-Dioxygenase, domain 1"/>
    <property type="match status" value="1"/>
</dbReference>
<evidence type="ECO:0000313" key="2">
    <source>
        <dbReference type="EMBL" id="PRX42073.1"/>
    </source>
</evidence>
<dbReference type="GO" id="GO:0016829">
    <property type="term" value="F:lyase activity"/>
    <property type="evidence" value="ECO:0007669"/>
    <property type="project" value="UniProtKB-KW"/>
</dbReference>
<protein>
    <submittedName>
        <fullName evidence="2">Lactoylglutathione lyase</fullName>
    </submittedName>
</protein>
<dbReference type="InterPro" id="IPR050383">
    <property type="entry name" value="GlyoxalaseI/FosfomycinResist"/>
</dbReference>
<dbReference type="Pfam" id="PF00903">
    <property type="entry name" value="Glyoxalase"/>
    <property type="match status" value="1"/>
</dbReference>
<dbReference type="RefSeq" id="WP_245891345.1">
    <property type="nucleotide sequence ID" value="NZ_PVNE01000003.1"/>
</dbReference>
<organism evidence="2 3">
    <name type="scientific">Planifilum fimeticola</name>
    <dbReference type="NCBI Taxonomy" id="201975"/>
    <lineage>
        <taxon>Bacteria</taxon>
        <taxon>Bacillati</taxon>
        <taxon>Bacillota</taxon>
        <taxon>Bacilli</taxon>
        <taxon>Bacillales</taxon>
        <taxon>Thermoactinomycetaceae</taxon>
        <taxon>Planifilum</taxon>
    </lineage>
</organism>
<dbReference type="SUPFAM" id="SSF54593">
    <property type="entry name" value="Glyoxalase/Bleomycin resistance protein/Dihydroxybiphenyl dioxygenase"/>
    <property type="match status" value="1"/>
</dbReference>
<proteinExistence type="predicted"/>
<accession>A0A2T0LI25</accession>
<comment type="caution">
    <text evidence="2">The sequence shown here is derived from an EMBL/GenBank/DDBJ whole genome shotgun (WGS) entry which is preliminary data.</text>
</comment>
<feature type="domain" description="VOC" evidence="1">
    <location>
        <begin position="5"/>
        <end position="126"/>
    </location>
</feature>
<dbReference type="AlphaFoldDB" id="A0A2T0LI25"/>
<dbReference type="PANTHER" id="PTHR21366:SF31">
    <property type="entry name" value="METALLOTHIOL TRANSFERASE FOSB"/>
    <property type="match status" value="1"/>
</dbReference>
<reference evidence="2 3" key="1">
    <citation type="submission" date="2018-03" db="EMBL/GenBank/DDBJ databases">
        <title>Genomic Encyclopedia of Archaeal and Bacterial Type Strains, Phase II (KMG-II): from individual species to whole genera.</title>
        <authorList>
            <person name="Goeker M."/>
        </authorList>
    </citation>
    <scope>NUCLEOTIDE SEQUENCE [LARGE SCALE GENOMIC DNA]</scope>
    <source>
        <strain evidence="2 3">DSM 44946</strain>
    </source>
</reference>
<dbReference type="InterPro" id="IPR029068">
    <property type="entry name" value="Glyas_Bleomycin-R_OHBP_Dase"/>
</dbReference>
<evidence type="ECO:0000259" key="1">
    <source>
        <dbReference type="PROSITE" id="PS51819"/>
    </source>
</evidence>
<evidence type="ECO:0000313" key="3">
    <source>
        <dbReference type="Proteomes" id="UP000237797"/>
    </source>
</evidence>
<dbReference type="EMBL" id="PVNE01000003">
    <property type="protein sequence ID" value="PRX42073.1"/>
    <property type="molecule type" value="Genomic_DNA"/>
</dbReference>
<gene>
    <name evidence="2" type="ORF">CLV97_10388</name>
</gene>
<keyword evidence="3" id="KW-1185">Reference proteome</keyword>
<dbReference type="PROSITE" id="PS51819">
    <property type="entry name" value="VOC"/>
    <property type="match status" value="1"/>
</dbReference>
<dbReference type="CDD" id="cd06587">
    <property type="entry name" value="VOC"/>
    <property type="match status" value="1"/>
</dbReference>
<keyword evidence="2" id="KW-0456">Lyase</keyword>
<dbReference type="PANTHER" id="PTHR21366">
    <property type="entry name" value="GLYOXALASE FAMILY PROTEIN"/>
    <property type="match status" value="1"/>
</dbReference>
<dbReference type="InterPro" id="IPR037523">
    <property type="entry name" value="VOC_core"/>
</dbReference>
<name>A0A2T0LI25_9BACL</name>
<dbReference type="Proteomes" id="UP000237797">
    <property type="component" value="Unassembled WGS sequence"/>
</dbReference>
<sequence length="149" mass="17249">MNTLGLYEAHLDVSDLRTSIDFYTKKLGFRLAFRDPERRIAFLWVSQGKRHMIGLWEKEEIHRGHVAFSVTPEEIERAAAFLQERGIASRDFFGNPEAEPSVHAWMPAASVYFRDPDGHSLEYIALLPDEPRPELGVVPLSRWKELRRS</sequence>
<dbReference type="InterPro" id="IPR004360">
    <property type="entry name" value="Glyas_Fos-R_dOase_dom"/>
</dbReference>